<gene>
    <name evidence="2" type="ORF">HBA54_14050</name>
</gene>
<comment type="caution">
    <text evidence="2">The sequence shown here is derived from an EMBL/GenBank/DDBJ whole genome shotgun (WGS) entry which is preliminary data.</text>
</comment>
<dbReference type="Proteomes" id="UP000761264">
    <property type="component" value="Unassembled WGS sequence"/>
</dbReference>
<evidence type="ECO:0000256" key="1">
    <source>
        <dbReference type="SAM" id="SignalP"/>
    </source>
</evidence>
<dbReference type="AlphaFoldDB" id="A0A967KFP5"/>
<dbReference type="InterPro" id="IPR052517">
    <property type="entry name" value="GlcG_carb_metab_protein"/>
</dbReference>
<keyword evidence="1" id="KW-0732">Signal</keyword>
<reference evidence="2" key="1">
    <citation type="submission" date="2020-03" db="EMBL/GenBank/DDBJ databases">
        <title>Genome of Pelagibius litoralis DSM 21314T.</title>
        <authorList>
            <person name="Wang G."/>
        </authorList>
    </citation>
    <scope>NUCLEOTIDE SEQUENCE</scope>
    <source>
        <strain evidence="2">DSM 21314</strain>
    </source>
</reference>
<sequence length="168" mass="17307">MIRYPSLCLAAAAAAGFSITTAAAQDAIVTFKSLTPDVAVEAAQAALESCRAEGYQVAVSVVDRAGNLQTTIRDRFAGPHTPDTSYRKAWTSVSFRTDTLELANLSEKGEAWGIRNVSMALPLGGGVQILAGDGSMLGAIGISGAPTGTADATCARAGIEAIEEKLIF</sequence>
<accession>A0A967KFP5</accession>
<proteinExistence type="predicted"/>
<keyword evidence="3" id="KW-1185">Reference proteome</keyword>
<dbReference type="PANTHER" id="PTHR34309">
    <property type="entry name" value="SLR1406 PROTEIN"/>
    <property type="match status" value="1"/>
</dbReference>
<evidence type="ECO:0000313" key="2">
    <source>
        <dbReference type="EMBL" id="NIA69721.1"/>
    </source>
</evidence>
<organism evidence="2 3">
    <name type="scientific">Pelagibius litoralis</name>
    <dbReference type="NCBI Taxonomy" id="374515"/>
    <lineage>
        <taxon>Bacteria</taxon>
        <taxon>Pseudomonadati</taxon>
        <taxon>Pseudomonadota</taxon>
        <taxon>Alphaproteobacteria</taxon>
        <taxon>Rhodospirillales</taxon>
        <taxon>Rhodovibrionaceae</taxon>
        <taxon>Pelagibius</taxon>
    </lineage>
</organism>
<dbReference type="SUPFAM" id="SSF143744">
    <property type="entry name" value="GlcG-like"/>
    <property type="match status" value="1"/>
</dbReference>
<feature type="signal peptide" evidence="1">
    <location>
        <begin position="1"/>
        <end position="24"/>
    </location>
</feature>
<protein>
    <submittedName>
        <fullName evidence="2">Heme-binding protein</fullName>
    </submittedName>
</protein>
<dbReference type="PANTHER" id="PTHR34309:SF10">
    <property type="entry name" value="SLR1406 PROTEIN"/>
    <property type="match status" value="1"/>
</dbReference>
<dbReference type="RefSeq" id="WP_167225609.1">
    <property type="nucleotide sequence ID" value="NZ_JAAQPH010000010.1"/>
</dbReference>
<dbReference type="Pfam" id="PF03928">
    <property type="entry name" value="HbpS-like"/>
    <property type="match status" value="1"/>
</dbReference>
<feature type="chain" id="PRO_5037928303" evidence="1">
    <location>
        <begin position="25"/>
        <end position="168"/>
    </location>
</feature>
<evidence type="ECO:0000313" key="3">
    <source>
        <dbReference type="Proteomes" id="UP000761264"/>
    </source>
</evidence>
<name>A0A967KFP5_9PROT</name>
<dbReference type="InterPro" id="IPR005624">
    <property type="entry name" value="PduO/GlcC-like"/>
</dbReference>
<dbReference type="EMBL" id="JAAQPH010000010">
    <property type="protein sequence ID" value="NIA69721.1"/>
    <property type="molecule type" value="Genomic_DNA"/>
</dbReference>
<dbReference type="InterPro" id="IPR038084">
    <property type="entry name" value="PduO/GlcC-like_sf"/>
</dbReference>
<dbReference type="Gene3D" id="3.30.450.150">
    <property type="entry name" value="Haem-degrading domain"/>
    <property type="match status" value="1"/>
</dbReference>